<dbReference type="InterPro" id="IPR002213">
    <property type="entry name" value="UDP_glucos_trans"/>
</dbReference>
<proteinExistence type="inferred from homology"/>
<evidence type="ECO:0000256" key="2">
    <source>
        <dbReference type="ARBA" id="ARBA00022676"/>
    </source>
</evidence>
<dbReference type="Pfam" id="PF00201">
    <property type="entry name" value="UDPGT"/>
    <property type="match status" value="1"/>
</dbReference>
<keyword evidence="5" id="KW-0472">Membrane</keyword>
<protein>
    <recommendedName>
        <fullName evidence="9">UDP-glycosyltransferases domain-containing protein</fullName>
    </recommendedName>
</protein>
<keyword evidence="3 4" id="KW-0808">Transferase</keyword>
<dbReference type="InterPro" id="IPR035595">
    <property type="entry name" value="UDP_glycos_trans_CS"/>
</dbReference>
<dbReference type="Proteomes" id="UP001482620">
    <property type="component" value="Unassembled WGS sequence"/>
</dbReference>
<gene>
    <name evidence="7" type="ORF">ILYODFUR_026358</name>
</gene>
<keyword evidence="8" id="KW-1185">Reference proteome</keyword>
<dbReference type="EMBL" id="JAHRIQ010014911">
    <property type="protein sequence ID" value="MEQ2226327.1"/>
    <property type="molecule type" value="Genomic_DNA"/>
</dbReference>
<dbReference type="CDD" id="cd03784">
    <property type="entry name" value="GT1_Gtf-like"/>
    <property type="match status" value="1"/>
</dbReference>
<dbReference type="Gene3D" id="3.40.50.2000">
    <property type="entry name" value="Glycogen Phosphorylase B"/>
    <property type="match status" value="2"/>
</dbReference>
<keyword evidence="5" id="KW-1133">Transmembrane helix</keyword>
<comment type="caution">
    <text evidence="7">The sequence shown here is derived from an EMBL/GenBank/DDBJ whole genome shotgun (WGS) entry which is preliminary data.</text>
</comment>
<evidence type="ECO:0000256" key="1">
    <source>
        <dbReference type="ARBA" id="ARBA00009995"/>
    </source>
</evidence>
<dbReference type="PROSITE" id="PS00375">
    <property type="entry name" value="UDPGT"/>
    <property type="match status" value="1"/>
</dbReference>
<evidence type="ECO:0000313" key="8">
    <source>
        <dbReference type="Proteomes" id="UP001482620"/>
    </source>
</evidence>
<keyword evidence="2 4" id="KW-0328">Glycosyltransferase</keyword>
<dbReference type="PANTHER" id="PTHR48043">
    <property type="entry name" value="EG:EG0003.4 PROTEIN-RELATED"/>
    <property type="match status" value="1"/>
</dbReference>
<evidence type="ECO:0000256" key="5">
    <source>
        <dbReference type="SAM" id="Phobius"/>
    </source>
</evidence>
<evidence type="ECO:0000256" key="6">
    <source>
        <dbReference type="SAM" id="SignalP"/>
    </source>
</evidence>
<sequence>MFPPLCQGSKGNSMGSLPRVSLLLLVLNVFLLTGPSVQAGKIMVFPVDGSHWVNMNLLIQNLHARGHEVTVVRTATSWYVKESAPHYRSITVTLPQAIVIEKEDFFVNFLIKMLEIKREGSVTGFVKFYWEMLNALSDIHKQASLLGVEIFENKTLMQNIRDTQFDMVLIDPGLPVGVLVAHELKLPTVYNVRWITSGEGHFVVAPSPSSYVPTSAHPVTDKMTFIQKVKNMLFYFLNTCIDKFIVCPHYDRLVDKYFGPDVKFYHLLQGADIWLMRVDFVFEFPRPTMPNIAYIGGFQCKPSKPLSKELEVFVQSSGEHGVILMSLGTLVKGLPTDITSEIAAVFAQLPQKVIWRHLGERPSNLGNNTLLVKWMPQNDLLGHPKIKAFVAHGGTNGVYESIYHGVPIIGIPLLFDQFENILRLEARGAARVVDAAKLTRQNFLEAVQDVLNNPSYRNNMKRLSAIHRDKPMPPLDTAVYWIEFVMRHKGAAHLRTESYKMPWYSYYSVDVIAFMLAILLMLTAAAVGFIRFICLQLCMKRKSKQE</sequence>
<comment type="similarity">
    <text evidence="1 4">Belongs to the UDP-glycosyltransferase family.</text>
</comment>
<evidence type="ECO:0000256" key="4">
    <source>
        <dbReference type="RuleBase" id="RU003718"/>
    </source>
</evidence>
<keyword evidence="5" id="KW-0812">Transmembrane</keyword>
<feature type="transmembrane region" description="Helical" evidence="5">
    <location>
        <begin position="511"/>
        <end position="534"/>
    </location>
</feature>
<dbReference type="SUPFAM" id="SSF53756">
    <property type="entry name" value="UDP-Glycosyltransferase/glycogen phosphorylase"/>
    <property type="match status" value="1"/>
</dbReference>
<accession>A0ABV0T423</accession>
<dbReference type="InterPro" id="IPR050271">
    <property type="entry name" value="UDP-glycosyltransferase"/>
</dbReference>
<feature type="chain" id="PRO_5047064611" description="UDP-glycosyltransferases domain-containing protein" evidence="6">
    <location>
        <begin position="40"/>
        <end position="546"/>
    </location>
</feature>
<reference evidence="7 8" key="1">
    <citation type="submission" date="2021-06" db="EMBL/GenBank/DDBJ databases">
        <authorList>
            <person name="Palmer J.M."/>
        </authorList>
    </citation>
    <scope>NUCLEOTIDE SEQUENCE [LARGE SCALE GENOMIC DNA]</scope>
    <source>
        <strain evidence="8">if_2019</strain>
        <tissue evidence="7">Muscle</tissue>
    </source>
</reference>
<keyword evidence="6" id="KW-0732">Signal</keyword>
<evidence type="ECO:0008006" key="9">
    <source>
        <dbReference type="Google" id="ProtNLM"/>
    </source>
</evidence>
<name>A0ABV0T423_9TELE</name>
<evidence type="ECO:0000256" key="3">
    <source>
        <dbReference type="ARBA" id="ARBA00022679"/>
    </source>
</evidence>
<feature type="signal peptide" evidence="6">
    <location>
        <begin position="1"/>
        <end position="39"/>
    </location>
</feature>
<evidence type="ECO:0000313" key="7">
    <source>
        <dbReference type="EMBL" id="MEQ2226327.1"/>
    </source>
</evidence>
<organism evidence="7 8">
    <name type="scientific">Ilyodon furcidens</name>
    <name type="common">goldbreast splitfin</name>
    <dbReference type="NCBI Taxonomy" id="33524"/>
    <lineage>
        <taxon>Eukaryota</taxon>
        <taxon>Metazoa</taxon>
        <taxon>Chordata</taxon>
        <taxon>Craniata</taxon>
        <taxon>Vertebrata</taxon>
        <taxon>Euteleostomi</taxon>
        <taxon>Actinopterygii</taxon>
        <taxon>Neopterygii</taxon>
        <taxon>Teleostei</taxon>
        <taxon>Neoteleostei</taxon>
        <taxon>Acanthomorphata</taxon>
        <taxon>Ovalentaria</taxon>
        <taxon>Atherinomorphae</taxon>
        <taxon>Cyprinodontiformes</taxon>
        <taxon>Goodeidae</taxon>
        <taxon>Ilyodon</taxon>
    </lineage>
</organism>
<dbReference type="PANTHER" id="PTHR48043:SF63">
    <property type="entry name" value="UDP GLUCURONOSYLTRANSFERASE 5 FAMILY, POLYPEPTIDE F1-RELATED"/>
    <property type="match status" value="1"/>
</dbReference>